<organism evidence="9 10">
    <name type="scientific">Vigna mungo</name>
    <name type="common">Black gram</name>
    <name type="synonym">Phaseolus mungo</name>
    <dbReference type="NCBI Taxonomy" id="3915"/>
    <lineage>
        <taxon>Eukaryota</taxon>
        <taxon>Viridiplantae</taxon>
        <taxon>Streptophyta</taxon>
        <taxon>Embryophyta</taxon>
        <taxon>Tracheophyta</taxon>
        <taxon>Spermatophyta</taxon>
        <taxon>Magnoliopsida</taxon>
        <taxon>eudicotyledons</taxon>
        <taxon>Gunneridae</taxon>
        <taxon>Pentapetalae</taxon>
        <taxon>rosids</taxon>
        <taxon>fabids</taxon>
        <taxon>Fabales</taxon>
        <taxon>Fabaceae</taxon>
        <taxon>Papilionoideae</taxon>
        <taxon>50 kb inversion clade</taxon>
        <taxon>NPAAA clade</taxon>
        <taxon>indigoferoid/millettioid clade</taxon>
        <taxon>Phaseoleae</taxon>
        <taxon>Vigna</taxon>
    </lineage>
</organism>
<evidence type="ECO:0000256" key="6">
    <source>
        <dbReference type="RuleBase" id="RU365068"/>
    </source>
</evidence>
<keyword evidence="7" id="KW-0472">Membrane</keyword>
<dbReference type="Pfam" id="PF00270">
    <property type="entry name" value="DEAD"/>
    <property type="match status" value="1"/>
</dbReference>
<dbReference type="Gene3D" id="3.40.50.300">
    <property type="entry name" value="P-loop containing nucleotide triphosphate hydrolases"/>
    <property type="match status" value="1"/>
</dbReference>
<dbReference type="PROSITE" id="PS51195">
    <property type="entry name" value="Q_MOTIF"/>
    <property type="match status" value="1"/>
</dbReference>
<evidence type="ECO:0000256" key="7">
    <source>
        <dbReference type="SAM" id="Phobius"/>
    </source>
</evidence>
<proteinExistence type="inferred from homology"/>
<keyword evidence="10" id="KW-1185">Reference proteome</keyword>
<accession>A0AAQ3RXY9</accession>
<name>A0AAQ3RXY9_VIGMU</name>
<dbReference type="Proteomes" id="UP001374535">
    <property type="component" value="Chromosome 6"/>
</dbReference>
<feature type="transmembrane region" description="Helical" evidence="7">
    <location>
        <begin position="134"/>
        <end position="155"/>
    </location>
</feature>
<evidence type="ECO:0000256" key="4">
    <source>
        <dbReference type="ARBA" id="ARBA00022840"/>
    </source>
</evidence>
<protein>
    <recommendedName>
        <fullName evidence="6">ATP-dependent RNA helicase</fullName>
        <ecNumber evidence="6">3.6.4.13</ecNumber>
    </recommendedName>
</protein>
<comment type="function">
    <text evidence="6">RNA helicase.</text>
</comment>
<feature type="domain" description="DEAD-box RNA helicase Q" evidence="8">
    <location>
        <begin position="21"/>
        <end position="49"/>
    </location>
</feature>
<dbReference type="GO" id="GO:0016787">
    <property type="term" value="F:hydrolase activity"/>
    <property type="evidence" value="ECO:0007669"/>
    <property type="project" value="UniProtKB-KW"/>
</dbReference>
<gene>
    <name evidence="9" type="ORF">V8G54_021777</name>
</gene>
<comment type="catalytic activity">
    <reaction evidence="6">
        <text>ATP + H2O = ADP + phosphate + H(+)</text>
        <dbReference type="Rhea" id="RHEA:13065"/>
        <dbReference type="ChEBI" id="CHEBI:15377"/>
        <dbReference type="ChEBI" id="CHEBI:15378"/>
        <dbReference type="ChEBI" id="CHEBI:30616"/>
        <dbReference type="ChEBI" id="CHEBI:43474"/>
        <dbReference type="ChEBI" id="CHEBI:456216"/>
        <dbReference type="EC" id="3.6.4.13"/>
    </reaction>
</comment>
<keyword evidence="4 6" id="KW-0067">ATP-binding</keyword>
<dbReference type="InterPro" id="IPR027417">
    <property type="entry name" value="P-loop_NTPase"/>
</dbReference>
<dbReference type="InterPro" id="IPR011545">
    <property type="entry name" value="DEAD/DEAH_box_helicase_dom"/>
</dbReference>
<dbReference type="PANTHER" id="PTHR24031">
    <property type="entry name" value="RNA HELICASE"/>
    <property type="match status" value="1"/>
</dbReference>
<keyword evidence="2 6" id="KW-0378">Hydrolase</keyword>
<keyword evidence="6" id="KW-0694">RNA-binding</keyword>
<dbReference type="EMBL" id="CP144695">
    <property type="protein sequence ID" value="WVZ08431.1"/>
    <property type="molecule type" value="Genomic_DNA"/>
</dbReference>
<dbReference type="AlphaFoldDB" id="A0AAQ3RXY9"/>
<comment type="domain">
    <text evidence="6">The Q motif is unique to and characteristic of the DEAD box family of RNA helicases and controls ATP binding and hydrolysis.</text>
</comment>
<dbReference type="GO" id="GO:0005524">
    <property type="term" value="F:ATP binding"/>
    <property type="evidence" value="ECO:0007669"/>
    <property type="project" value="UniProtKB-UniRule"/>
</dbReference>
<evidence type="ECO:0000256" key="5">
    <source>
        <dbReference type="PROSITE-ProRule" id="PRU00552"/>
    </source>
</evidence>
<keyword evidence="1 6" id="KW-0547">Nucleotide-binding</keyword>
<dbReference type="GO" id="GO:0003723">
    <property type="term" value="F:RNA binding"/>
    <property type="evidence" value="ECO:0007669"/>
    <property type="project" value="UniProtKB-UniRule"/>
</dbReference>
<evidence type="ECO:0000313" key="10">
    <source>
        <dbReference type="Proteomes" id="UP001374535"/>
    </source>
</evidence>
<feature type="short sequence motif" description="Q motif" evidence="5">
    <location>
        <begin position="21"/>
        <end position="49"/>
    </location>
</feature>
<keyword evidence="3 6" id="KW-0347">Helicase</keyword>
<dbReference type="GO" id="GO:0003724">
    <property type="term" value="F:RNA helicase activity"/>
    <property type="evidence" value="ECO:0007669"/>
    <property type="project" value="UniProtKB-EC"/>
</dbReference>
<evidence type="ECO:0000256" key="3">
    <source>
        <dbReference type="ARBA" id="ARBA00022806"/>
    </source>
</evidence>
<evidence type="ECO:0000256" key="1">
    <source>
        <dbReference type="ARBA" id="ARBA00022741"/>
    </source>
</evidence>
<keyword evidence="7" id="KW-1133">Transmembrane helix</keyword>
<evidence type="ECO:0000313" key="9">
    <source>
        <dbReference type="EMBL" id="WVZ08431.1"/>
    </source>
</evidence>
<sequence length="215" mass="24722">MNGVLSSDGHDFFTSYDEFYESFDAMGLQENLLKGSYTYGFKKPSAIQQRGIVSFCKGLDIIQQAQSGTGKTATFCSGILEQLDYSLTQCQALVLALTLELAQQIERLCGHLEIILVLRFMLVWEVPVSVKTNAFYLAVFMSWLVPLVVCLVCFVGNHSNQITSRCLYWMRLMRYFFEVLRIKYMIYSSCCHLRFKWEFSQPQCLLRPLRSRGSS</sequence>
<evidence type="ECO:0000259" key="8">
    <source>
        <dbReference type="PROSITE" id="PS51195"/>
    </source>
</evidence>
<evidence type="ECO:0000256" key="2">
    <source>
        <dbReference type="ARBA" id="ARBA00022801"/>
    </source>
</evidence>
<dbReference type="EC" id="3.6.4.13" evidence="6"/>
<keyword evidence="7" id="KW-0812">Transmembrane</keyword>
<comment type="similarity">
    <text evidence="6">Belongs to the DEAD box helicase family.</text>
</comment>
<dbReference type="InterPro" id="IPR014014">
    <property type="entry name" value="RNA_helicase_DEAD_Q_motif"/>
</dbReference>
<reference evidence="9 10" key="1">
    <citation type="journal article" date="2023" name="Life. Sci Alliance">
        <title>Evolutionary insights into 3D genome organization and epigenetic landscape of Vigna mungo.</title>
        <authorList>
            <person name="Junaid A."/>
            <person name="Singh B."/>
            <person name="Bhatia S."/>
        </authorList>
    </citation>
    <scope>NUCLEOTIDE SEQUENCE [LARGE SCALE GENOMIC DNA]</scope>
    <source>
        <strain evidence="9">Urdbean</strain>
    </source>
</reference>
<dbReference type="SUPFAM" id="SSF52540">
    <property type="entry name" value="P-loop containing nucleoside triphosphate hydrolases"/>
    <property type="match status" value="1"/>
</dbReference>